<organism evidence="1 2">
    <name type="scientific">Stylosanthes scabra</name>
    <dbReference type="NCBI Taxonomy" id="79078"/>
    <lineage>
        <taxon>Eukaryota</taxon>
        <taxon>Viridiplantae</taxon>
        <taxon>Streptophyta</taxon>
        <taxon>Embryophyta</taxon>
        <taxon>Tracheophyta</taxon>
        <taxon>Spermatophyta</taxon>
        <taxon>Magnoliopsida</taxon>
        <taxon>eudicotyledons</taxon>
        <taxon>Gunneridae</taxon>
        <taxon>Pentapetalae</taxon>
        <taxon>rosids</taxon>
        <taxon>fabids</taxon>
        <taxon>Fabales</taxon>
        <taxon>Fabaceae</taxon>
        <taxon>Papilionoideae</taxon>
        <taxon>50 kb inversion clade</taxon>
        <taxon>dalbergioids sensu lato</taxon>
        <taxon>Dalbergieae</taxon>
        <taxon>Pterocarpus clade</taxon>
        <taxon>Stylosanthes</taxon>
    </lineage>
</organism>
<dbReference type="EMBL" id="JASCZI010005093">
    <property type="protein sequence ID" value="MED6117280.1"/>
    <property type="molecule type" value="Genomic_DNA"/>
</dbReference>
<feature type="non-terminal residue" evidence="1">
    <location>
        <position position="59"/>
    </location>
</feature>
<sequence>MSILSLRQRSGDKLSWRVDMNINSVHARERPQFFEGGNLISVTDDMHPGAPGVDGIVVS</sequence>
<gene>
    <name evidence="1" type="ORF">PIB30_108523</name>
</gene>
<name>A0ABU6QYW6_9FABA</name>
<protein>
    <submittedName>
        <fullName evidence="1">Uncharacterized protein</fullName>
    </submittedName>
</protein>
<dbReference type="Proteomes" id="UP001341840">
    <property type="component" value="Unassembled WGS sequence"/>
</dbReference>
<evidence type="ECO:0000313" key="1">
    <source>
        <dbReference type="EMBL" id="MED6117280.1"/>
    </source>
</evidence>
<proteinExistence type="predicted"/>
<keyword evidence="2" id="KW-1185">Reference proteome</keyword>
<evidence type="ECO:0000313" key="2">
    <source>
        <dbReference type="Proteomes" id="UP001341840"/>
    </source>
</evidence>
<reference evidence="1 2" key="1">
    <citation type="journal article" date="2023" name="Plants (Basel)">
        <title>Bridging the Gap: Combining Genomics and Transcriptomics Approaches to Understand Stylosanthes scabra, an Orphan Legume from the Brazilian Caatinga.</title>
        <authorList>
            <person name="Ferreira-Neto J.R.C."/>
            <person name="da Silva M.D."/>
            <person name="Binneck E."/>
            <person name="de Melo N.F."/>
            <person name="da Silva R.H."/>
            <person name="de Melo A.L.T.M."/>
            <person name="Pandolfi V."/>
            <person name="Bustamante F.O."/>
            <person name="Brasileiro-Vidal A.C."/>
            <person name="Benko-Iseppon A.M."/>
        </authorList>
    </citation>
    <scope>NUCLEOTIDE SEQUENCE [LARGE SCALE GENOMIC DNA]</scope>
    <source>
        <tissue evidence="1">Leaves</tissue>
    </source>
</reference>
<accession>A0ABU6QYW6</accession>
<comment type="caution">
    <text evidence="1">The sequence shown here is derived from an EMBL/GenBank/DDBJ whole genome shotgun (WGS) entry which is preliminary data.</text>
</comment>